<dbReference type="InterPro" id="IPR008928">
    <property type="entry name" value="6-hairpin_glycosidase_sf"/>
</dbReference>
<feature type="chain" id="PRO_5046361778" evidence="5">
    <location>
        <begin position="24"/>
        <end position="410"/>
    </location>
</feature>
<dbReference type="Proteomes" id="UP001597368">
    <property type="component" value="Unassembled WGS sequence"/>
</dbReference>
<evidence type="ECO:0000256" key="2">
    <source>
        <dbReference type="ARBA" id="ARBA00022801"/>
    </source>
</evidence>
<protein>
    <submittedName>
        <fullName evidence="6">Glycosyl hydrolase family 8</fullName>
    </submittedName>
</protein>
<dbReference type="SUPFAM" id="SSF48208">
    <property type="entry name" value="Six-hairpin glycosidases"/>
    <property type="match status" value="1"/>
</dbReference>
<sequence>MRAVAGLAAAVVLVGGAGCGSSAGGPPAAPTAAAPAAAPSAEPPAARSTAAARGVPFGSHRVAYAKGTLRPTGDRRTLDERVRAFYEEWKAAFVTAKCGSLQVISPDADHPYVGEAQGYGLVIAATMGDRPLFDGVLRYVEAHPSVNDPDLLAAEQDRTCTSVNGSDSATDGDLDVAYGLLMADRQWGGDYRAKAVKRIAAIKASEVNPDTRLMKLGDWATSDDPLSKVSRTSDWMLDHFRAFEKVDPEWRAIREAHQKAIAAFPGLLPDFVKDGRAVKGEVLESEHDGDYSWNALRDPWRIGADAVTSGDPASTEAARRLSRWVSGRTGGDPEKIAAGYRLDGTPIEEGPEPAFVAPFAVAALTDPSAQPWLDALWRSMTAAKPGREDYFAATVRLQSMITVTGNHWVP</sequence>
<dbReference type="PRINTS" id="PR00735">
    <property type="entry name" value="GLHYDRLASE8"/>
</dbReference>
<evidence type="ECO:0000313" key="7">
    <source>
        <dbReference type="Proteomes" id="UP001597368"/>
    </source>
</evidence>
<dbReference type="EMBL" id="JBHUFV010000015">
    <property type="protein sequence ID" value="MFD1931814.1"/>
    <property type="molecule type" value="Genomic_DNA"/>
</dbReference>
<name>A0ABW4STV4_9ACTN</name>
<reference evidence="7" key="1">
    <citation type="journal article" date="2019" name="Int. J. Syst. Evol. Microbiol.">
        <title>The Global Catalogue of Microorganisms (GCM) 10K type strain sequencing project: providing services to taxonomists for standard genome sequencing and annotation.</title>
        <authorList>
            <consortium name="The Broad Institute Genomics Platform"/>
            <consortium name="The Broad Institute Genome Sequencing Center for Infectious Disease"/>
            <person name="Wu L."/>
            <person name="Ma J."/>
        </authorList>
    </citation>
    <scope>NUCLEOTIDE SEQUENCE [LARGE SCALE GENOMIC DNA]</scope>
    <source>
        <strain evidence="7">ICMP 6774ER</strain>
    </source>
</reference>
<dbReference type="RefSeq" id="WP_379571469.1">
    <property type="nucleotide sequence ID" value="NZ_JBHUFV010000015.1"/>
</dbReference>
<feature type="signal peptide" evidence="5">
    <location>
        <begin position="1"/>
        <end position="23"/>
    </location>
</feature>
<dbReference type="InterPro" id="IPR002037">
    <property type="entry name" value="Glyco_hydro_8"/>
</dbReference>
<keyword evidence="3" id="KW-0326">Glycosidase</keyword>
<comment type="caution">
    <text evidence="6">The sequence shown here is derived from an EMBL/GenBank/DDBJ whole genome shotgun (WGS) entry which is preliminary data.</text>
</comment>
<dbReference type="Gene3D" id="1.50.10.10">
    <property type="match status" value="1"/>
</dbReference>
<gene>
    <name evidence="6" type="ORF">ACFSKW_10015</name>
</gene>
<dbReference type="InterPro" id="IPR012341">
    <property type="entry name" value="6hp_glycosidase-like_sf"/>
</dbReference>
<keyword evidence="7" id="KW-1185">Reference proteome</keyword>
<dbReference type="GO" id="GO:0016787">
    <property type="term" value="F:hydrolase activity"/>
    <property type="evidence" value="ECO:0007669"/>
    <property type="project" value="UniProtKB-KW"/>
</dbReference>
<evidence type="ECO:0000256" key="1">
    <source>
        <dbReference type="ARBA" id="ARBA00009209"/>
    </source>
</evidence>
<dbReference type="PROSITE" id="PS51257">
    <property type="entry name" value="PROKAR_LIPOPROTEIN"/>
    <property type="match status" value="1"/>
</dbReference>
<dbReference type="Pfam" id="PF01270">
    <property type="entry name" value="Glyco_hydro_8"/>
    <property type="match status" value="1"/>
</dbReference>
<evidence type="ECO:0000256" key="5">
    <source>
        <dbReference type="SAM" id="SignalP"/>
    </source>
</evidence>
<keyword evidence="2 6" id="KW-0378">Hydrolase</keyword>
<comment type="similarity">
    <text evidence="1">Belongs to the glycosyl hydrolase 8 (cellulase D) family.</text>
</comment>
<proteinExistence type="inferred from homology"/>
<organism evidence="6 7">
    <name type="scientific">Nonomuraea mangrovi</name>
    <dbReference type="NCBI Taxonomy" id="2316207"/>
    <lineage>
        <taxon>Bacteria</taxon>
        <taxon>Bacillati</taxon>
        <taxon>Actinomycetota</taxon>
        <taxon>Actinomycetes</taxon>
        <taxon>Streptosporangiales</taxon>
        <taxon>Streptosporangiaceae</taxon>
        <taxon>Nonomuraea</taxon>
    </lineage>
</organism>
<keyword evidence="5" id="KW-0732">Signal</keyword>
<feature type="region of interest" description="Disordered" evidence="4">
    <location>
        <begin position="24"/>
        <end position="46"/>
    </location>
</feature>
<evidence type="ECO:0000256" key="3">
    <source>
        <dbReference type="ARBA" id="ARBA00023295"/>
    </source>
</evidence>
<accession>A0ABW4STV4</accession>
<evidence type="ECO:0000256" key="4">
    <source>
        <dbReference type="SAM" id="MobiDB-lite"/>
    </source>
</evidence>
<evidence type="ECO:0000313" key="6">
    <source>
        <dbReference type="EMBL" id="MFD1931814.1"/>
    </source>
</evidence>